<gene>
    <name evidence="1" type="ORF">PACLA_8A043800</name>
</gene>
<keyword evidence="2" id="KW-1185">Reference proteome</keyword>
<evidence type="ECO:0000313" key="1">
    <source>
        <dbReference type="EMBL" id="CAB4016099.1"/>
    </source>
</evidence>
<reference evidence="1" key="1">
    <citation type="submission" date="2020-04" db="EMBL/GenBank/DDBJ databases">
        <authorList>
            <person name="Alioto T."/>
            <person name="Alioto T."/>
            <person name="Gomez Garrido J."/>
        </authorList>
    </citation>
    <scope>NUCLEOTIDE SEQUENCE</scope>
    <source>
        <strain evidence="1">A484AB</strain>
    </source>
</reference>
<sequence length="125" mass="14282">MGDTVLLKFRARGLDEKCTGPYIIINIRENDCEIESLESRKRKVVHANNLRRFVVETVANPLGEESEDMLSSDSDESTIELINERAGVRLAPHGIDDQAEPLNLHYNLRQNQRQPDRYGVSVLDY</sequence>
<organism evidence="1 2">
    <name type="scientific">Paramuricea clavata</name>
    <name type="common">Red gorgonian</name>
    <name type="synonym">Violescent sea-whip</name>
    <dbReference type="NCBI Taxonomy" id="317549"/>
    <lineage>
        <taxon>Eukaryota</taxon>
        <taxon>Metazoa</taxon>
        <taxon>Cnidaria</taxon>
        <taxon>Anthozoa</taxon>
        <taxon>Octocorallia</taxon>
        <taxon>Malacalcyonacea</taxon>
        <taxon>Plexauridae</taxon>
        <taxon>Paramuricea</taxon>
    </lineage>
</organism>
<comment type="caution">
    <text evidence="1">The sequence shown here is derived from an EMBL/GenBank/DDBJ whole genome shotgun (WGS) entry which is preliminary data.</text>
</comment>
<proteinExistence type="predicted"/>
<protein>
    <submittedName>
        <fullName evidence="1">Uncharacterized protein</fullName>
    </submittedName>
</protein>
<dbReference type="EMBL" id="CACRXK020008968">
    <property type="protein sequence ID" value="CAB4016099.1"/>
    <property type="molecule type" value="Genomic_DNA"/>
</dbReference>
<dbReference type="Proteomes" id="UP001152795">
    <property type="component" value="Unassembled WGS sequence"/>
</dbReference>
<accession>A0A6S7IGJ7</accession>
<dbReference type="OrthoDB" id="8051507at2759"/>
<name>A0A6S7IGJ7_PARCT</name>
<evidence type="ECO:0000313" key="2">
    <source>
        <dbReference type="Proteomes" id="UP001152795"/>
    </source>
</evidence>
<dbReference type="AlphaFoldDB" id="A0A6S7IGJ7"/>